<dbReference type="InterPro" id="IPR015995">
    <property type="entry name" value="MlrC_N"/>
</dbReference>
<name>A0A2A4CMN0_9RHOB</name>
<feature type="domain" description="Microcystin LR degradation protein MlrC C-terminal" evidence="1">
    <location>
        <begin position="382"/>
        <end position="560"/>
    </location>
</feature>
<reference evidence="3 4" key="1">
    <citation type="submission" date="2017-09" db="EMBL/GenBank/DDBJ databases">
        <title>A multilocus sequence analysis scheme for characterization of bacteria in the genus Thioclava.</title>
        <authorList>
            <person name="Liu Y."/>
            <person name="Shao Z."/>
        </authorList>
    </citation>
    <scope>NUCLEOTIDE SEQUENCE [LARGE SCALE GENOMIC DNA]</scope>
    <source>
        <strain evidence="3 4">CAU 1312</strain>
    </source>
</reference>
<feature type="domain" description="Microcystin LR degradation protein MlrC N-terminal" evidence="2">
    <location>
        <begin position="68"/>
        <end position="352"/>
    </location>
</feature>
<dbReference type="AlphaFoldDB" id="A0A2A4CMN0"/>
<keyword evidence="4" id="KW-1185">Reference proteome</keyword>
<evidence type="ECO:0000259" key="1">
    <source>
        <dbReference type="Pfam" id="PF07171"/>
    </source>
</evidence>
<dbReference type="Pfam" id="PF07364">
    <property type="entry name" value="DUF1485"/>
    <property type="match status" value="1"/>
</dbReference>
<dbReference type="EMBL" id="NTJD01000017">
    <property type="protein sequence ID" value="PCD75528.1"/>
    <property type="molecule type" value="Genomic_DNA"/>
</dbReference>
<dbReference type="Pfam" id="PF07171">
    <property type="entry name" value="MlrC_C"/>
    <property type="match status" value="1"/>
</dbReference>
<sequence>MLESTPQRYGRECKTEPEALDRDACRRPAQDGVKLMKRRTFNTLAVSAGVTAISSHVLGSPVKSGKLRVCCVGFFHETNTYLTEGMGETTLDNMRIFRGDEIKALRGTALGGAVDVCEENGWELLPGLIYGPDSSFGLVNAEFWNDAKKEMLDTLRAQMPLDIVYLALHGAGVVDKTPDLEGDLAESVRGLVGKDTMIVWSGDLHGKITDKMKNNMNFFSACKKYPHLDMNEAARDAMYRAAAILAGESNPTAAYRKVPLMMPLSNTEEEGIFGNQLKEKCIEIENRPGVLNCSVMHGFPYQDTDFIGVYPMVTTENNAKLAQDLVDELSQWIWDNKQDAFYPLNDLDSTMSTVLAMLDRDGRYERQQPTKGDIIEHTPIVIGDAADNPGGGAGGSGTHLLRALLETEGLGKVAFISIHDPETAQAAVAAGVGATIDVNLGGKFEPIAGDPIKTKAYVKSISDGYEFVRGGTAYGIPYNFGPSVRLVISDTVDVIVISGLVQAYDDSQARPHGIAIQEYDVIGVKSGNHFRAFYENFTDKVLIVDVPGATSRDITLFEHTQLTEAIYPLDENTTFTVAN</sequence>
<evidence type="ECO:0000259" key="2">
    <source>
        <dbReference type="Pfam" id="PF07364"/>
    </source>
</evidence>
<evidence type="ECO:0000313" key="4">
    <source>
        <dbReference type="Proteomes" id="UP000243507"/>
    </source>
</evidence>
<protein>
    <recommendedName>
        <fullName evidence="5">M81 family peptidase</fullName>
    </recommendedName>
</protein>
<accession>A0A2A4CMN0</accession>
<dbReference type="Proteomes" id="UP000243507">
    <property type="component" value="Unassembled WGS sequence"/>
</dbReference>
<dbReference type="OrthoDB" id="9782658at2"/>
<evidence type="ECO:0008006" key="5">
    <source>
        <dbReference type="Google" id="ProtNLM"/>
    </source>
</evidence>
<gene>
    <name evidence="3" type="ORF">CLN94_13675</name>
</gene>
<evidence type="ECO:0000313" key="3">
    <source>
        <dbReference type="EMBL" id="PCD75528.1"/>
    </source>
</evidence>
<dbReference type="InterPro" id="IPR010799">
    <property type="entry name" value="MlrC_C"/>
</dbReference>
<comment type="caution">
    <text evidence="3">The sequence shown here is derived from an EMBL/GenBank/DDBJ whole genome shotgun (WGS) entry which is preliminary data.</text>
</comment>
<proteinExistence type="predicted"/>
<organism evidence="3 4">
    <name type="scientific">Pseudothioclava arenosa</name>
    <dbReference type="NCBI Taxonomy" id="1795308"/>
    <lineage>
        <taxon>Bacteria</taxon>
        <taxon>Pseudomonadati</taxon>
        <taxon>Pseudomonadota</taxon>
        <taxon>Alphaproteobacteria</taxon>
        <taxon>Rhodobacterales</taxon>
        <taxon>Paracoccaceae</taxon>
        <taxon>Pseudothioclava</taxon>
    </lineage>
</organism>